<dbReference type="EMBL" id="LZDN01000039">
    <property type="protein sequence ID" value="OBX49478.1"/>
    <property type="molecule type" value="Genomic_DNA"/>
</dbReference>
<comment type="caution">
    <text evidence="1">The sequence shown here is derived from an EMBL/GenBank/DDBJ whole genome shotgun (WGS) entry which is preliminary data.</text>
</comment>
<evidence type="ECO:0000313" key="2">
    <source>
        <dbReference type="Proteomes" id="UP000092671"/>
    </source>
</evidence>
<dbReference type="RefSeq" id="WP_066893722.1">
    <property type="nucleotide sequence ID" value="NZ_LZDN01000039.1"/>
</dbReference>
<evidence type="ECO:0000313" key="1">
    <source>
        <dbReference type="EMBL" id="OBX49478.1"/>
    </source>
</evidence>
<organism evidence="1 2">
    <name type="scientific">Moraxella nonliquefaciens</name>
    <dbReference type="NCBI Taxonomy" id="478"/>
    <lineage>
        <taxon>Bacteria</taxon>
        <taxon>Pseudomonadati</taxon>
        <taxon>Pseudomonadota</taxon>
        <taxon>Gammaproteobacteria</taxon>
        <taxon>Moraxellales</taxon>
        <taxon>Moraxellaceae</taxon>
        <taxon>Moraxella</taxon>
    </lineage>
</organism>
<reference evidence="1 2" key="1">
    <citation type="submission" date="2016-06" db="EMBL/GenBank/DDBJ databases">
        <title>Draft genome of Moraxella nonliquefaciens CCUG 60284.</title>
        <authorList>
            <person name="Salva-Serra F."/>
            <person name="Engstrom-Jakobsson H."/>
            <person name="Thorell K."/>
            <person name="Gonzales-Siles L."/>
            <person name="Karlsson R."/>
            <person name="Boulund F."/>
            <person name="Engstrand L."/>
            <person name="Kristiansson E."/>
            <person name="Moore E."/>
        </authorList>
    </citation>
    <scope>NUCLEOTIDE SEQUENCE [LARGE SCALE GENOMIC DNA]</scope>
    <source>
        <strain evidence="1 2">CCUG 60284</strain>
    </source>
</reference>
<protein>
    <submittedName>
        <fullName evidence="1">Uncharacterized protein</fullName>
    </submittedName>
</protein>
<sequence>MNKEIDNMLDTIEQHKPLTSHNVKVIPKPYGSRVFLFNKLFAIVDTDKQALFIDPPKLTKAVMKYVQSLLYYFGLDIYIYADKEEHLFLKDNEVVSTDYLLVKYGEFKYEEI</sequence>
<dbReference type="AlphaFoldDB" id="A0A1B8PIE9"/>
<name>A0A1B8PIE9_MORNO</name>
<dbReference type="Proteomes" id="UP000092671">
    <property type="component" value="Unassembled WGS sequence"/>
</dbReference>
<proteinExistence type="predicted"/>
<accession>A0A1B8PIE9</accession>
<gene>
    <name evidence="1" type="ORF">A9Z60_03670</name>
</gene>